<dbReference type="GO" id="GO:0005524">
    <property type="term" value="F:ATP binding"/>
    <property type="evidence" value="ECO:0007669"/>
    <property type="project" value="UniProtKB-KW"/>
</dbReference>
<dbReference type="InterPro" id="IPR038726">
    <property type="entry name" value="PDDEXK_AddAB-type"/>
</dbReference>
<keyword evidence="3" id="KW-0227">DNA damage</keyword>
<evidence type="ECO:0000313" key="13">
    <source>
        <dbReference type="Proteomes" id="UP000466848"/>
    </source>
</evidence>
<dbReference type="Pfam" id="PF12705">
    <property type="entry name" value="PDDEXK_1"/>
    <property type="match status" value="1"/>
</dbReference>
<dbReference type="Proteomes" id="UP000466848">
    <property type="component" value="Chromosome"/>
</dbReference>
<evidence type="ECO:0000256" key="6">
    <source>
        <dbReference type="ARBA" id="ARBA00022839"/>
    </source>
</evidence>
<dbReference type="Pfam" id="PF21445">
    <property type="entry name" value="ADDB_N"/>
    <property type="match status" value="1"/>
</dbReference>
<evidence type="ECO:0000256" key="7">
    <source>
        <dbReference type="ARBA" id="ARBA00022840"/>
    </source>
</evidence>
<dbReference type="GO" id="GO:0004386">
    <property type="term" value="F:helicase activity"/>
    <property type="evidence" value="ECO:0007669"/>
    <property type="project" value="UniProtKB-KW"/>
</dbReference>
<reference evidence="12 13" key="1">
    <citation type="submission" date="2020-02" db="EMBL/GenBank/DDBJ databases">
        <authorList>
            <person name="Kim Y.B."/>
            <person name="Roh S.W."/>
        </authorList>
    </citation>
    <scope>NUCLEOTIDE SEQUENCE [LARGE SCALE GENOMIC DNA]</scope>
    <source>
        <strain evidence="12 13">DSM 103574</strain>
    </source>
</reference>
<dbReference type="AlphaFoldDB" id="A0A858BX22"/>
<dbReference type="GO" id="GO:0004527">
    <property type="term" value="F:exonuclease activity"/>
    <property type="evidence" value="ECO:0007669"/>
    <property type="project" value="UniProtKB-KW"/>
</dbReference>
<dbReference type="RefSeq" id="WP_163067730.1">
    <property type="nucleotide sequence ID" value="NZ_CP048649.1"/>
</dbReference>
<dbReference type="PANTHER" id="PTHR30591:SF1">
    <property type="entry name" value="RECBCD ENZYME SUBUNIT RECC"/>
    <property type="match status" value="1"/>
</dbReference>
<protein>
    <recommendedName>
        <fullName evidence="14">DNA helicase</fullName>
    </recommendedName>
</protein>
<evidence type="ECO:0008006" key="14">
    <source>
        <dbReference type="Google" id="ProtNLM"/>
    </source>
</evidence>
<dbReference type="GO" id="GO:0006310">
    <property type="term" value="P:DNA recombination"/>
    <property type="evidence" value="ECO:0007669"/>
    <property type="project" value="TreeGrafter"/>
</dbReference>
<evidence type="ECO:0000256" key="2">
    <source>
        <dbReference type="ARBA" id="ARBA00022741"/>
    </source>
</evidence>
<sequence>MLNIYYGREHIDKDKFIFGRVQGRTLVLVPDQFTLQAERNAFQCLGVQGLMDLEVISPSRLGLRVLQEVGGEKVSRLDKYGRHMLLSKIIAEEKDHLQVFRGLENKAAFIDLMNDLISEMKQYNTPPEALPEILNKLEEKSILKEKLKDVQLIYERYEQSIAGSFIDTEDYLQHCIQRIKDSKMIQHCEIWVYGFDYFAPQNLDLIGELIARAIHVNVVLTYSQGDRDSEIFELTGAMIRKLEQLSEGLSKPYTTQQIRETDYFRQPAAPELSAIETELFAIPARKWTKKAEAVTLVRAANPYAEAETAAAYILRLLREEGLRYRDIAVICNDLEVRGSILSRVFQEYGLHPFMDRKRSILHNPVISLHVYLMQMARGRLNADTVVGLIKTGLMGLSQDQAEQLENYAYKFKIRGSMWKKPFAKGAGDYLPEEFQEINQARQQIVEAMVAFSEPLKTAETVKEKIAVFYDYLKNHLQVPEHIQRMMEEQNQKGYYEQAFEMTQIWKILMELYDQLVTVLGSERLSLDQLETVLRAGFESVELGMLPATIDEIIVGTMQRTRTGQIQALVVVGANDGILPSAVSGDGILNDDEKMALYNRSVEMCKLDELRAMEEKMALYRTLAKPERYLFVSYAVSDNDGRELKPSTVFNKLTAIFPQVEIRRDIISQRNPLLLLESRNNGVKHLTEALRKNLEGEPVRDCFKAALDWYRLNEGDSLRQVEEGLFFKIREERMNTALAEQLYKRDERRELSLSPSRLEKFARCPFAHFLSYGLRPEEKRVFEIAGREMGDIYHLCLMRLSEHLTEKGIPITNPDSKWMTMTPAECGAFVADFMEGEGAQYKEGLLYGGNEESYKAGRMKRVCTDAAWILVEHVQQGKIQEVFFEAEFGQASRKSFPPIQVKTALGSVLIEGKIDRVDMLPGEYVKIIDYKSGNEKFDLQEAKAGWRLQLMLYLKAALGDPGAEAGKQEAGSARGENERSLSEHRPAGAFYFKLDEPIFDASDWDSQALQKKVQAEFRKSFKLDGILVDEPAVLDSIAGEFEGSSDIVPVRRNKDGAIVGTGKDKLLTSEEFAELQQAVDQKITELCSQLGEGRVDVSPGKSGNETACTYCMYKSVCKFDVAFEGCAYRVVK</sequence>
<dbReference type="EMBL" id="CP048649">
    <property type="protein sequence ID" value="QIB70493.1"/>
    <property type="molecule type" value="Genomic_DNA"/>
</dbReference>
<organism evidence="12 13">
    <name type="scientific">Aminipila butyrica</name>
    <dbReference type="NCBI Taxonomy" id="433296"/>
    <lineage>
        <taxon>Bacteria</taxon>
        <taxon>Bacillati</taxon>
        <taxon>Bacillota</taxon>
        <taxon>Clostridia</taxon>
        <taxon>Peptostreptococcales</taxon>
        <taxon>Anaerovoracaceae</taxon>
        <taxon>Aminipila</taxon>
    </lineage>
</organism>
<evidence type="ECO:0000256" key="3">
    <source>
        <dbReference type="ARBA" id="ARBA00022763"/>
    </source>
</evidence>
<proteinExistence type="predicted"/>
<keyword evidence="9" id="KW-0234">DNA repair</keyword>
<evidence type="ECO:0000256" key="9">
    <source>
        <dbReference type="ARBA" id="ARBA00023204"/>
    </source>
</evidence>
<dbReference type="KEGG" id="abut:Ami103574_14865"/>
<gene>
    <name evidence="12" type="ORF">Ami103574_14865</name>
</gene>
<evidence type="ECO:0000259" key="11">
    <source>
        <dbReference type="Pfam" id="PF21445"/>
    </source>
</evidence>
<evidence type="ECO:0000256" key="8">
    <source>
        <dbReference type="ARBA" id="ARBA00023125"/>
    </source>
</evidence>
<keyword evidence="4" id="KW-0378">Hydrolase</keyword>
<evidence type="ECO:0000256" key="4">
    <source>
        <dbReference type="ARBA" id="ARBA00022801"/>
    </source>
</evidence>
<dbReference type="GO" id="GO:0006281">
    <property type="term" value="P:DNA repair"/>
    <property type="evidence" value="ECO:0007669"/>
    <property type="project" value="UniProtKB-KW"/>
</dbReference>
<evidence type="ECO:0000259" key="10">
    <source>
        <dbReference type="Pfam" id="PF12705"/>
    </source>
</evidence>
<dbReference type="InterPro" id="IPR011604">
    <property type="entry name" value="PDDEXK-like_dom_sf"/>
</dbReference>
<accession>A0A858BX22</accession>
<dbReference type="InterPro" id="IPR049035">
    <property type="entry name" value="ADDB_N"/>
</dbReference>
<keyword evidence="13" id="KW-1185">Reference proteome</keyword>
<dbReference type="Gene3D" id="3.40.50.300">
    <property type="entry name" value="P-loop containing nucleotide triphosphate hydrolases"/>
    <property type="match status" value="3"/>
</dbReference>
<name>A0A858BX22_9FIRM</name>
<dbReference type="GO" id="GO:0003677">
    <property type="term" value="F:DNA binding"/>
    <property type="evidence" value="ECO:0007669"/>
    <property type="project" value="UniProtKB-KW"/>
</dbReference>
<dbReference type="PANTHER" id="PTHR30591">
    <property type="entry name" value="RECBCD ENZYME SUBUNIT RECC"/>
    <property type="match status" value="1"/>
</dbReference>
<feature type="domain" description="ATP-dependent helicase/deoxyribonuclease subunit B N-terminal" evidence="11">
    <location>
        <begin position="24"/>
        <end position="276"/>
    </location>
</feature>
<keyword evidence="7" id="KW-0067">ATP-binding</keyword>
<feature type="domain" description="PD-(D/E)XK endonuclease-like" evidence="10">
    <location>
        <begin position="751"/>
        <end position="1117"/>
    </location>
</feature>
<evidence type="ECO:0000256" key="5">
    <source>
        <dbReference type="ARBA" id="ARBA00022806"/>
    </source>
</evidence>
<keyword evidence="1" id="KW-0540">Nuclease</keyword>
<dbReference type="Gene3D" id="3.90.320.10">
    <property type="match status" value="1"/>
</dbReference>
<keyword evidence="2" id="KW-0547">Nucleotide-binding</keyword>
<dbReference type="InterPro" id="IPR027417">
    <property type="entry name" value="P-loop_NTPase"/>
</dbReference>
<keyword evidence="6" id="KW-0269">Exonuclease</keyword>
<dbReference type="SUPFAM" id="SSF52540">
    <property type="entry name" value="P-loop containing nucleoside triphosphate hydrolases"/>
    <property type="match status" value="1"/>
</dbReference>
<evidence type="ECO:0000256" key="1">
    <source>
        <dbReference type="ARBA" id="ARBA00022722"/>
    </source>
</evidence>
<keyword evidence="5" id="KW-0347">Helicase</keyword>
<evidence type="ECO:0000313" key="12">
    <source>
        <dbReference type="EMBL" id="QIB70493.1"/>
    </source>
</evidence>
<keyword evidence="8" id="KW-0238">DNA-binding</keyword>